<reference evidence="1 2" key="1">
    <citation type="submission" date="2016-10" db="EMBL/GenBank/DDBJ databases">
        <authorList>
            <person name="de Groot N.N."/>
        </authorList>
    </citation>
    <scope>NUCLEOTIDE SEQUENCE [LARGE SCALE GENOMIC DNA]</scope>
    <source>
        <strain evidence="1 2">CGMCC 1.10228</strain>
    </source>
</reference>
<sequence length="84" mass="9627">MPNLTKHAKTRCQQRGIDPTVIDILMLFGIEINEDNEAEKLMISKRDKKQLLNKLNKAKQAVEKNIYTVISHTGEVITAAHKYH</sequence>
<accession>A0A1G8CEB6</accession>
<dbReference type="RefSeq" id="WP_093274924.1">
    <property type="nucleotide sequence ID" value="NZ_FNDD01000016.1"/>
</dbReference>
<name>A0A1G8CEB6_9VIBR</name>
<organism evidence="1 2">
    <name type="scientific">Vibrio xiamenensis</name>
    <dbReference type="NCBI Taxonomy" id="861298"/>
    <lineage>
        <taxon>Bacteria</taxon>
        <taxon>Pseudomonadati</taxon>
        <taxon>Pseudomonadota</taxon>
        <taxon>Gammaproteobacteria</taxon>
        <taxon>Vibrionales</taxon>
        <taxon>Vibrionaceae</taxon>
        <taxon>Vibrio</taxon>
    </lineage>
</organism>
<evidence type="ECO:0000313" key="2">
    <source>
        <dbReference type="Proteomes" id="UP000198854"/>
    </source>
</evidence>
<keyword evidence="2" id="KW-1185">Reference proteome</keyword>
<proteinExistence type="predicted"/>
<evidence type="ECO:0000313" key="1">
    <source>
        <dbReference type="EMBL" id="SDH43777.1"/>
    </source>
</evidence>
<dbReference type="EMBL" id="FNDD01000016">
    <property type="protein sequence ID" value="SDH43777.1"/>
    <property type="molecule type" value="Genomic_DNA"/>
</dbReference>
<gene>
    <name evidence="1" type="ORF">SAMN04488136_11622</name>
</gene>
<protein>
    <recommendedName>
        <fullName evidence="3">DUF4258 domain-containing protein</fullName>
    </recommendedName>
</protein>
<dbReference type="STRING" id="861298.SAMN04488136_11622"/>
<evidence type="ECO:0008006" key="3">
    <source>
        <dbReference type="Google" id="ProtNLM"/>
    </source>
</evidence>
<dbReference type="AlphaFoldDB" id="A0A1G8CEB6"/>
<dbReference type="Proteomes" id="UP000198854">
    <property type="component" value="Unassembled WGS sequence"/>
</dbReference>
<dbReference type="OrthoDB" id="5587990at2"/>